<feature type="chain" id="PRO_5006910571" evidence="1">
    <location>
        <begin position="23"/>
        <end position="103"/>
    </location>
</feature>
<feature type="domain" description="BON" evidence="2">
    <location>
        <begin position="35"/>
        <end position="103"/>
    </location>
</feature>
<feature type="signal peptide" evidence="1">
    <location>
        <begin position="1"/>
        <end position="22"/>
    </location>
</feature>
<dbReference type="STRING" id="45056.Lade_1267"/>
<comment type="caution">
    <text evidence="3">The sequence shown here is derived from an EMBL/GenBank/DDBJ whole genome shotgun (WGS) entry which is preliminary data.</text>
</comment>
<name>A0A0W0R6A4_9GAMM</name>
<dbReference type="OrthoDB" id="5647907at2"/>
<organism evidence="3 4">
    <name type="scientific">Legionella adelaidensis</name>
    <dbReference type="NCBI Taxonomy" id="45056"/>
    <lineage>
        <taxon>Bacteria</taxon>
        <taxon>Pseudomonadati</taxon>
        <taxon>Pseudomonadota</taxon>
        <taxon>Gammaproteobacteria</taxon>
        <taxon>Legionellales</taxon>
        <taxon>Legionellaceae</taxon>
        <taxon>Legionella</taxon>
    </lineage>
</organism>
<evidence type="ECO:0000313" key="4">
    <source>
        <dbReference type="Proteomes" id="UP000054859"/>
    </source>
</evidence>
<keyword evidence="1" id="KW-0732">Signal</keyword>
<gene>
    <name evidence="3" type="primary">osmY</name>
    <name evidence="3" type="ORF">Lade_1267</name>
</gene>
<accession>A0A0W0R6A4</accession>
<dbReference type="InterPro" id="IPR051686">
    <property type="entry name" value="Lipoprotein_DolP"/>
</dbReference>
<evidence type="ECO:0000256" key="1">
    <source>
        <dbReference type="SAM" id="SignalP"/>
    </source>
</evidence>
<dbReference type="PROSITE" id="PS51257">
    <property type="entry name" value="PROKAR_LIPOPROTEIN"/>
    <property type="match status" value="1"/>
</dbReference>
<dbReference type="InterPro" id="IPR007055">
    <property type="entry name" value="BON_dom"/>
</dbReference>
<dbReference type="Proteomes" id="UP000054859">
    <property type="component" value="Unassembled WGS sequence"/>
</dbReference>
<proteinExistence type="predicted"/>
<reference evidence="3 4" key="1">
    <citation type="submission" date="2015-11" db="EMBL/GenBank/DDBJ databases">
        <title>Identification of large and diverse effector repertoires of 38 Legionella species.</title>
        <authorList>
            <person name="Burstein D."/>
            <person name="Amaro F."/>
            <person name="Zusman T."/>
            <person name="Lifshitz Z."/>
            <person name="Cohen O."/>
            <person name="Gilbert J.A."/>
            <person name="Pupko T."/>
            <person name="Shuman H.A."/>
            <person name="Segal G."/>
        </authorList>
    </citation>
    <scope>NUCLEOTIDE SEQUENCE [LARGE SCALE GENOMIC DNA]</scope>
    <source>
        <strain evidence="3 4">1762-AUS-E</strain>
    </source>
</reference>
<dbReference type="PATRIC" id="fig|45056.6.peg.1308"/>
<protein>
    <submittedName>
        <fullName evidence="3">Osmotically inducible protein Y-like protein</fullName>
    </submittedName>
</protein>
<dbReference type="PROSITE" id="PS50914">
    <property type="entry name" value="BON"/>
    <property type="match status" value="1"/>
</dbReference>
<evidence type="ECO:0000313" key="3">
    <source>
        <dbReference type="EMBL" id="KTC66609.1"/>
    </source>
</evidence>
<sequence>MVKLLGKVIAIASILFIASCQSPNQIEPFFAAPVTDNSVVVAVNDAIHSDKHLANLPIQVQVANGVVVLSGYVKTIRQSDTAAEIASKVKGVQSVQNNLIVRK</sequence>
<keyword evidence="4" id="KW-1185">Reference proteome</keyword>
<dbReference type="EMBL" id="LNKA01000001">
    <property type="protein sequence ID" value="KTC66609.1"/>
    <property type="molecule type" value="Genomic_DNA"/>
</dbReference>
<dbReference type="Pfam" id="PF04972">
    <property type="entry name" value="BON"/>
    <property type="match status" value="1"/>
</dbReference>
<dbReference type="PANTHER" id="PTHR34606">
    <property type="entry name" value="BON DOMAIN-CONTAINING PROTEIN"/>
    <property type="match status" value="1"/>
</dbReference>
<dbReference type="AlphaFoldDB" id="A0A0W0R6A4"/>
<dbReference type="Gene3D" id="3.30.1340.30">
    <property type="match status" value="1"/>
</dbReference>
<dbReference type="PANTHER" id="PTHR34606:SF15">
    <property type="entry name" value="BON DOMAIN-CONTAINING PROTEIN"/>
    <property type="match status" value="1"/>
</dbReference>
<dbReference type="RefSeq" id="WP_058462268.1">
    <property type="nucleotide sequence ID" value="NZ_CAAAHS010000010.1"/>
</dbReference>
<evidence type="ECO:0000259" key="2">
    <source>
        <dbReference type="PROSITE" id="PS50914"/>
    </source>
</evidence>